<evidence type="ECO:0000256" key="5">
    <source>
        <dbReference type="ARBA" id="ARBA00023010"/>
    </source>
</evidence>
<dbReference type="Gene3D" id="2.30.29.30">
    <property type="entry name" value="Pleckstrin-homology domain (PH domain)/Phosphotyrosine-binding domain (PTB)"/>
    <property type="match status" value="1"/>
</dbReference>
<dbReference type="GO" id="GO:0015031">
    <property type="term" value="P:protein transport"/>
    <property type="evidence" value="ECO:0007669"/>
    <property type="project" value="UniProtKB-KW"/>
</dbReference>
<dbReference type="Pfam" id="PF00638">
    <property type="entry name" value="Ran_BP1"/>
    <property type="match status" value="1"/>
</dbReference>
<feature type="region of interest" description="Disordered" evidence="8">
    <location>
        <begin position="402"/>
        <end position="506"/>
    </location>
</feature>
<dbReference type="SMART" id="SM00160">
    <property type="entry name" value="RanBD"/>
    <property type="match status" value="1"/>
</dbReference>
<dbReference type="SUPFAM" id="SSF50729">
    <property type="entry name" value="PH domain-like"/>
    <property type="match status" value="1"/>
</dbReference>
<dbReference type="InterPro" id="IPR015007">
    <property type="entry name" value="NUP2/50/61"/>
</dbReference>
<evidence type="ECO:0000313" key="10">
    <source>
        <dbReference type="EMBL" id="TFK44340.1"/>
    </source>
</evidence>
<feature type="compositionally biased region" description="Low complexity" evidence="8">
    <location>
        <begin position="48"/>
        <end position="123"/>
    </location>
</feature>
<evidence type="ECO:0000256" key="8">
    <source>
        <dbReference type="SAM" id="MobiDB-lite"/>
    </source>
</evidence>
<evidence type="ECO:0000256" key="4">
    <source>
        <dbReference type="ARBA" id="ARBA00022927"/>
    </source>
</evidence>
<proteinExistence type="predicted"/>
<evidence type="ECO:0000256" key="2">
    <source>
        <dbReference type="ARBA" id="ARBA00022448"/>
    </source>
</evidence>
<reference evidence="10 11" key="1">
    <citation type="journal article" date="2019" name="Nat. Ecol. Evol.">
        <title>Megaphylogeny resolves global patterns of mushroom evolution.</title>
        <authorList>
            <person name="Varga T."/>
            <person name="Krizsan K."/>
            <person name="Foldi C."/>
            <person name="Dima B."/>
            <person name="Sanchez-Garcia M."/>
            <person name="Sanchez-Ramirez S."/>
            <person name="Szollosi G.J."/>
            <person name="Szarkandi J.G."/>
            <person name="Papp V."/>
            <person name="Albert L."/>
            <person name="Andreopoulos W."/>
            <person name="Angelini C."/>
            <person name="Antonin V."/>
            <person name="Barry K.W."/>
            <person name="Bougher N.L."/>
            <person name="Buchanan P."/>
            <person name="Buyck B."/>
            <person name="Bense V."/>
            <person name="Catcheside P."/>
            <person name="Chovatia M."/>
            <person name="Cooper J."/>
            <person name="Damon W."/>
            <person name="Desjardin D."/>
            <person name="Finy P."/>
            <person name="Geml J."/>
            <person name="Haridas S."/>
            <person name="Hughes K."/>
            <person name="Justo A."/>
            <person name="Karasinski D."/>
            <person name="Kautmanova I."/>
            <person name="Kiss B."/>
            <person name="Kocsube S."/>
            <person name="Kotiranta H."/>
            <person name="LaButti K.M."/>
            <person name="Lechner B.E."/>
            <person name="Liimatainen K."/>
            <person name="Lipzen A."/>
            <person name="Lukacs Z."/>
            <person name="Mihaltcheva S."/>
            <person name="Morgado L.N."/>
            <person name="Niskanen T."/>
            <person name="Noordeloos M.E."/>
            <person name="Ohm R.A."/>
            <person name="Ortiz-Santana B."/>
            <person name="Ovrebo C."/>
            <person name="Racz N."/>
            <person name="Riley R."/>
            <person name="Savchenko A."/>
            <person name="Shiryaev A."/>
            <person name="Soop K."/>
            <person name="Spirin V."/>
            <person name="Szebenyi C."/>
            <person name="Tomsovsky M."/>
            <person name="Tulloss R.E."/>
            <person name="Uehling J."/>
            <person name="Grigoriev I.V."/>
            <person name="Vagvolgyi C."/>
            <person name="Papp T."/>
            <person name="Martin F.M."/>
            <person name="Miettinen O."/>
            <person name="Hibbett D.S."/>
            <person name="Nagy L.G."/>
        </authorList>
    </citation>
    <scope>NUCLEOTIDE SEQUENCE [LARGE SCALE GENOMIC DNA]</scope>
    <source>
        <strain evidence="10 11">CBS 166.37</strain>
    </source>
</reference>
<gene>
    <name evidence="10" type="ORF">BDQ12DRAFT_672813</name>
</gene>
<dbReference type="EMBL" id="ML213590">
    <property type="protein sequence ID" value="TFK44340.1"/>
    <property type="molecule type" value="Genomic_DNA"/>
</dbReference>
<keyword evidence="4" id="KW-0653">Protein transport</keyword>
<dbReference type="OrthoDB" id="185618at2759"/>
<feature type="compositionally biased region" description="Basic and acidic residues" evidence="8">
    <location>
        <begin position="1"/>
        <end position="14"/>
    </location>
</feature>
<dbReference type="AlphaFoldDB" id="A0A5C3MGH4"/>
<feature type="compositionally biased region" description="Low complexity" evidence="8">
    <location>
        <begin position="255"/>
        <end position="275"/>
    </location>
</feature>
<dbReference type="GO" id="GO:0051028">
    <property type="term" value="P:mRNA transport"/>
    <property type="evidence" value="ECO:0007669"/>
    <property type="project" value="UniProtKB-KW"/>
</dbReference>
<evidence type="ECO:0000256" key="7">
    <source>
        <dbReference type="ARBA" id="ARBA00023242"/>
    </source>
</evidence>
<dbReference type="Pfam" id="PF08911">
    <property type="entry name" value="NUP50"/>
    <property type="match status" value="1"/>
</dbReference>
<feature type="region of interest" description="Disordered" evidence="8">
    <location>
        <begin position="1"/>
        <end position="164"/>
    </location>
</feature>
<dbReference type="PROSITE" id="PS50196">
    <property type="entry name" value="RANBD1"/>
    <property type="match status" value="1"/>
</dbReference>
<dbReference type="GO" id="GO:0005643">
    <property type="term" value="C:nuclear pore"/>
    <property type="evidence" value="ECO:0007669"/>
    <property type="project" value="UniProtKB-SubCell"/>
</dbReference>
<feature type="compositionally biased region" description="Low complexity" evidence="8">
    <location>
        <begin position="409"/>
        <end position="422"/>
    </location>
</feature>
<dbReference type="InterPro" id="IPR053074">
    <property type="entry name" value="NPC_Nucleoporin"/>
</dbReference>
<keyword evidence="6" id="KW-0906">Nuclear pore complex</keyword>
<keyword evidence="5" id="KW-0811">Translocation</keyword>
<comment type="subcellular location">
    <subcellularLocation>
        <location evidence="1">Nucleus</location>
        <location evidence="1">Nuclear pore complex</location>
    </subcellularLocation>
</comment>
<dbReference type="InterPro" id="IPR011993">
    <property type="entry name" value="PH-like_dom_sf"/>
</dbReference>
<keyword evidence="2" id="KW-0813">Transport</keyword>
<evidence type="ECO:0000259" key="9">
    <source>
        <dbReference type="PROSITE" id="PS50196"/>
    </source>
</evidence>
<evidence type="ECO:0000256" key="6">
    <source>
        <dbReference type="ARBA" id="ARBA00023132"/>
    </source>
</evidence>
<keyword evidence="7" id="KW-0539">Nucleus</keyword>
<dbReference type="PANTHER" id="PTHR38697:SF1">
    <property type="entry name" value="NUCLEAR PORE COMPLEX PROTEIN SIMILAR TO S. CEREVISIAE NUP2 (EUROFUNG)"/>
    <property type="match status" value="1"/>
</dbReference>
<dbReference type="CDD" id="cd13170">
    <property type="entry name" value="RanBD_NUP50"/>
    <property type="match status" value="1"/>
</dbReference>
<dbReference type="InterPro" id="IPR000156">
    <property type="entry name" value="Ran_bind_dom"/>
</dbReference>
<feature type="compositionally biased region" description="Polar residues" evidence="8">
    <location>
        <begin position="124"/>
        <end position="139"/>
    </location>
</feature>
<dbReference type="Proteomes" id="UP000308652">
    <property type="component" value="Unassembled WGS sequence"/>
</dbReference>
<evidence type="ECO:0000256" key="1">
    <source>
        <dbReference type="ARBA" id="ARBA00004567"/>
    </source>
</evidence>
<accession>A0A5C3MGH4</accession>
<feature type="compositionally biased region" description="Basic and acidic residues" evidence="8">
    <location>
        <begin position="209"/>
        <end position="218"/>
    </location>
</feature>
<feature type="region of interest" description="Disordered" evidence="8">
    <location>
        <begin position="208"/>
        <end position="287"/>
    </location>
</feature>
<sequence length="622" mass="63831">MKRGAEKQLSKDDAGSDDENQEESGSGLKKADESVLASRPMRSLPKRSLAGLGAPSAPPSTSSMSISSSNGAPPAISTPTFTGFSSGTSAPFSFSPSSDPSAPSPFSGSVFSSSTPPVASSASNTTKTFAAFLSESSNPAPSPLSTPTPILAAQPTDNSSSENPAIKYYSSLRGLNHSLLAALTKAVDQDPFVDLGGILDQYKQLRNGIKQESEDKPKPPTAIKSFSMPTPPASFGQSDGPTTGTLSTATALPKTGFSFPSSSSTSTGFSFPTSTKDSAPSLDENPSSKTNVFAFGSSSSSAKPFNFGGSSSPPKTGTSSNFFGTSSFTSTSTSENKTTSTFNAFAPVSESPEKSTPGNPFGVSTSTAPAVGLGMGFGGGAFGKKPASGTIGNPVGFAFASPPSTPDVGSSSGSGFPFNSPSKPKEKSDDSVETIHTPGTAGVSAFSSSERIRTEGVTAGTNQAASEQPTSTEGEQAAGTDEQPAPGGLNVVNPHELEGKGEEDEDTVHAIKAKAYRLRTADEKGGAGWLDLGVGILRLKKHKTQSARRMLLRNSSTGRILVNFALYPSLSLSVSGKGLIFIGFEDKVPKTYRIAVGSEEKAMELKEVLAREIAFVKAKSAD</sequence>
<keyword evidence="3" id="KW-0509">mRNA transport</keyword>
<keyword evidence="11" id="KW-1185">Reference proteome</keyword>
<dbReference type="STRING" id="68775.A0A5C3MGH4"/>
<evidence type="ECO:0000256" key="3">
    <source>
        <dbReference type="ARBA" id="ARBA00022816"/>
    </source>
</evidence>
<evidence type="ECO:0000313" key="11">
    <source>
        <dbReference type="Proteomes" id="UP000308652"/>
    </source>
</evidence>
<protein>
    <recommendedName>
        <fullName evidence="9">RanBD1 domain-containing protein</fullName>
    </recommendedName>
</protein>
<name>A0A5C3MGH4_9AGAR</name>
<dbReference type="PANTHER" id="PTHR38697">
    <property type="entry name" value="NUCLEAR PORE COMPLEX PROTEIN SIMILAR TO S. CEREVISIAE NUP2 (EUROFUNG)"/>
    <property type="match status" value="1"/>
</dbReference>
<feature type="domain" description="RanBD1" evidence="9">
    <location>
        <begin position="501"/>
        <end position="573"/>
    </location>
</feature>
<feature type="compositionally biased region" description="Polar residues" evidence="8">
    <location>
        <begin position="459"/>
        <end position="474"/>
    </location>
</feature>
<organism evidence="10 11">
    <name type="scientific">Crucibulum laeve</name>
    <dbReference type="NCBI Taxonomy" id="68775"/>
    <lineage>
        <taxon>Eukaryota</taxon>
        <taxon>Fungi</taxon>
        <taxon>Dikarya</taxon>
        <taxon>Basidiomycota</taxon>
        <taxon>Agaricomycotina</taxon>
        <taxon>Agaricomycetes</taxon>
        <taxon>Agaricomycetidae</taxon>
        <taxon>Agaricales</taxon>
        <taxon>Agaricineae</taxon>
        <taxon>Nidulariaceae</taxon>
        <taxon>Crucibulum</taxon>
    </lineage>
</organism>
<feature type="compositionally biased region" description="Polar residues" evidence="8">
    <location>
        <begin position="235"/>
        <end position="250"/>
    </location>
</feature>